<organism evidence="4 5">
    <name type="scientific">Veillonella magna</name>
    <dbReference type="NCBI Taxonomy" id="464322"/>
    <lineage>
        <taxon>Bacteria</taxon>
        <taxon>Bacillati</taxon>
        <taxon>Bacillota</taxon>
        <taxon>Negativicutes</taxon>
        <taxon>Veillonellales</taxon>
        <taxon>Veillonellaceae</taxon>
        <taxon>Veillonella</taxon>
    </lineage>
</organism>
<proteinExistence type="predicted"/>
<dbReference type="Pfam" id="PF03358">
    <property type="entry name" value="FMN_red"/>
    <property type="match status" value="1"/>
</dbReference>
<dbReference type="InterPro" id="IPR051796">
    <property type="entry name" value="ISF_SsuE-like"/>
</dbReference>
<name>A0ABS2GI14_9FIRM</name>
<dbReference type="SUPFAM" id="SSF52218">
    <property type="entry name" value="Flavoproteins"/>
    <property type="match status" value="1"/>
</dbReference>
<dbReference type="InterPro" id="IPR029039">
    <property type="entry name" value="Flavoprotein-like_sf"/>
</dbReference>
<dbReference type="PANTHER" id="PTHR43278">
    <property type="entry name" value="NAD(P)H-DEPENDENT FMN-CONTAINING OXIDOREDUCTASE YWQN-RELATED"/>
    <property type="match status" value="1"/>
</dbReference>
<dbReference type="Gene3D" id="3.40.50.360">
    <property type="match status" value="1"/>
</dbReference>
<comment type="caution">
    <text evidence="4">The sequence shown here is derived from an EMBL/GenBank/DDBJ whole genome shotgun (WGS) entry which is preliminary data.</text>
</comment>
<keyword evidence="2" id="KW-0288">FMN</keyword>
<protein>
    <submittedName>
        <fullName evidence="4">NAD(P)H-dependent oxidoreductase</fullName>
    </submittedName>
</protein>
<reference evidence="4 5" key="1">
    <citation type="journal article" date="2021" name="Sci. Rep.">
        <title>The distribution of antibiotic resistance genes in chicken gut microbiota commensals.</title>
        <authorList>
            <person name="Juricova H."/>
            <person name="Matiasovicova J."/>
            <person name="Kubasova T."/>
            <person name="Cejkova D."/>
            <person name="Rychlik I."/>
        </authorList>
    </citation>
    <scope>NUCLEOTIDE SEQUENCE [LARGE SCALE GENOMIC DNA]</scope>
    <source>
        <strain evidence="4 5">An537</strain>
    </source>
</reference>
<dbReference type="EMBL" id="JACJLA010000011">
    <property type="protein sequence ID" value="MBM6913053.1"/>
    <property type="molecule type" value="Genomic_DNA"/>
</dbReference>
<keyword evidence="5" id="KW-1185">Reference proteome</keyword>
<evidence type="ECO:0000313" key="4">
    <source>
        <dbReference type="EMBL" id="MBM6913053.1"/>
    </source>
</evidence>
<evidence type="ECO:0000256" key="2">
    <source>
        <dbReference type="ARBA" id="ARBA00022643"/>
    </source>
</evidence>
<evidence type="ECO:0000256" key="1">
    <source>
        <dbReference type="ARBA" id="ARBA00022630"/>
    </source>
</evidence>
<accession>A0ABS2GI14</accession>
<dbReference type="PANTHER" id="PTHR43278:SF4">
    <property type="entry name" value="NAD(P)H-DEPENDENT FMN-CONTAINING OXIDOREDUCTASE YWQN-RELATED"/>
    <property type="match status" value="1"/>
</dbReference>
<evidence type="ECO:0000313" key="5">
    <source>
        <dbReference type="Proteomes" id="UP000707138"/>
    </source>
</evidence>
<dbReference type="InterPro" id="IPR005025">
    <property type="entry name" value="FMN_Rdtase-like_dom"/>
</dbReference>
<keyword evidence="1" id="KW-0285">Flavoprotein</keyword>
<evidence type="ECO:0000259" key="3">
    <source>
        <dbReference type="Pfam" id="PF03358"/>
    </source>
</evidence>
<dbReference type="PROSITE" id="PS51257">
    <property type="entry name" value="PROKAR_LIPOPROTEIN"/>
    <property type="match status" value="1"/>
</dbReference>
<sequence>MKRIIRRGLLMLVAVFVVVIVGCAPQGTEKGSDAAQSATQVNASAPQTVEGDVVFVNTSRDPKGNTYAMGEAFLEGVPHKTIFLNDYKIYQLGQHFEGDQFNDVVQMLSKADVIVIGTPVYWHMMSGGLKTFIDRLYELDRPVAALQGKKLYFLMQGMSPSEETKKQLPYTMSRVANRYDMEYMGAATSMADMKELQDTLRNHLR</sequence>
<dbReference type="RefSeq" id="WP_205088038.1">
    <property type="nucleotide sequence ID" value="NZ_JACJLA010000011.1"/>
</dbReference>
<dbReference type="Proteomes" id="UP000707138">
    <property type="component" value="Unassembled WGS sequence"/>
</dbReference>
<gene>
    <name evidence="4" type="ORF">H6A01_06935</name>
</gene>
<feature type="domain" description="NADPH-dependent FMN reductase-like" evidence="3">
    <location>
        <begin position="53"/>
        <end position="164"/>
    </location>
</feature>